<comment type="subcellular location">
    <subcellularLocation>
        <location evidence="1">Cytoplasm</location>
    </subcellularLocation>
</comment>
<keyword evidence="7 9" id="KW-0862">Zinc</keyword>
<evidence type="ECO:0000256" key="7">
    <source>
        <dbReference type="ARBA" id="ARBA00022833"/>
    </source>
</evidence>
<feature type="zinc finger region" description="C3H1-type" evidence="9">
    <location>
        <begin position="93"/>
        <end position="120"/>
    </location>
</feature>
<sequence length="2044" mass="229737">MVSRDRDLGRPRQRGQERKICFSFRNTGRCDRANCCYSHDTNDQQFGPNGKATTSERPVCFAFRNTGQCNRADCRFTHDTGKQQFGQNGNGGASDKPVCFAFRNTGQCKFPNCRFSHESGREESTDPEHAPTRILEDADQYTARQSYNAWKRHLGSTAHDARAMQRLWEGALKILQQGDRDRVQQLPRDLDTDDKNHQGRSHIDALMSMRSTNGDLKSFITNRCNFLLTVTHSSLLNCRSTDTYVGSLYNYISGANGTRAVPFLQNLCETLITASTENTVVVPQDELESTLVAMSTCLRELLRREKRARFNDDLSALLESLDTSAEIFSPGRESIATATVGRHVYDMRAMVGRATGLLSERSNDHMASIVPASFYPRDLVIPSNRHDNDRLDIADIIIFPTRDEIMSDAEEFLPFTDPDQPHFLHDPSQRHIDTHFRLLRHEVFGKLKGALAGLMHTFAHDQAAINRSDPTLGDVRARAYTGARISQVVFRQSLELHFSFPLPSSIRGKTAAEQRLWLEDTRRLQQNCLLSFIWNDRGTIQHSFLTIAERKKAKDDSDTTQQDQFMTIPAKMVTQDRATLQTLMHALSNSLKGILLEYPKVMPATFGPVLENLQSMQGLGSLPFRQYIVPDRHDQPTGARIYQNIPPPLYARRQSFKFSLDNLTINSASGLHIEPSCSTDDEELLDELEAKTTLDRGQCIALIAALTREFAFIQGPPGTGKSYLGLQLMKVLLASKDKAGLGPVLVVCFTNHALDQYLEHLIDMGVTKIIRVGGQSRSEKLAPHNLNHLRQTEAKTKAENYQIYQAFRSLGEDESSAGRILGILEKLHNKVQWNNIKAHLAEEYPHIHSQFGVVDEDGFQTVGRHPFEIWSTFRAPINPFLQPANSIVDITARATANVHSLTYFERQKLIAHWLEEIREAHIAELFEIMDGAATTKTNLDNVFAESSRRILQGAEVIGITTSGLAGKISLLKHVACKVLICEEAGEILEPHMLSALLPSVEHCIQIGDYEQLRPSVDNYKDLSLESAKGKLHQLDKSQFERLSVGESGRPLMPVAQLNVQRRMRPQISSLIRETIYEKLIDHSSIVDLPDVVGLRRNVFWLDHSNPEAAEDADIEHDKSSSNTWEVMMVQALVRHIVRQGVYKSSDVAVLTPYTGQLQKLRTAMRNDYEIVLSDRDQDALEADGFDLDAVQAGDERVTAALEHGRKPLQKKQLCDLLRVATIDNFQGEEAKVVIVSLVRSNNRRNPGFLKTSNRINVLLSRAKHGMYLIGNTDTYSTVDMWRRVIDMLRAEDCVGTALGLRCPRHPEKIMEVRQPHDFTKFSPEGGCREACTDRLECGHTCEARCHSEAMHTAFKCEQPCQRRHPRCDHPCQKETCGEPCGKCEIKVNNVSLLCSHVHNNVKCYRTMDLASISCNVRMEKQVPGCKHDVMVKCSQDVNLEGFMCPHPCETVLPCGHPCPGKCGLCNRKDSEGEAIVTHLTCNKECGRKMGTCNHNCNRLCHGGTACGLCQKPCEVRCKHNKCPRRCHEPCAQCIEKCQWSCEHQNACTMPCSAPCNRLPCDERCTKLLPCGHQCPSICGEECPAEYCQECSMHADEIPDMVMMMRYADHDLDESPILVLACGHFYTIETLDGLVNLKEVYELDPKTGRFVAIVDNAQLDAAIPLCPNCRCPIRQYVTQRYNRFINKAVVGETSKRFIVSGQQELKKLEDKLVALGTELETSRISMLPDVSMPMGNLEAVTRVTERAVKEINKRMNPRYAAANKLEKDVSAFQKRMAIQHQPARKLHHAIIHAVSRNASLDSALANMTLESSATSAMRNCDDRIRFGGLLLQLKVHCAILEDRFDLASLTNAKFAASVNLLKFSGTHPIEQALNYLDDCKRLLEICEKEKLPKISVESALYYSRIARCLVSSELVKEEDRDKVRQYRHTARSVLEKAAVLCQQQFQDAKKLAEAVEQSMRILGKEFYEEVTKEELEAIKQAMVSGYGGIATHSGHWYNCVNGHPFAIGECGMPMQLARCPECGARIGGQHHEAVAGVTRAMNMEQ</sequence>
<dbReference type="CDD" id="cd17936">
    <property type="entry name" value="EEXXEc_NFX1"/>
    <property type="match status" value="1"/>
</dbReference>
<reference evidence="12" key="1">
    <citation type="journal article" date="2020" name="Stud. Mycol.">
        <title>101 Dothideomycetes genomes: a test case for predicting lifestyles and emergence of pathogens.</title>
        <authorList>
            <person name="Haridas S."/>
            <person name="Albert R."/>
            <person name="Binder M."/>
            <person name="Bloem J."/>
            <person name="Labutti K."/>
            <person name="Salamov A."/>
            <person name="Andreopoulos B."/>
            <person name="Baker S."/>
            <person name="Barry K."/>
            <person name="Bills G."/>
            <person name="Bluhm B."/>
            <person name="Cannon C."/>
            <person name="Castanera R."/>
            <person name="Culley D."/>
            <person name="Daum C."/>
            <person name="Ezra D."/>
            <person name="Gonzalez J."/>
            <person name="Henrissat B."/>
            <person name="Kuo A."/>
            <person name="Liang C."/>
            <person name="Lipzen A."/>
            <person name="Lutzoni F."/>
            <person name="Magnuson J."/>
            <person name="Mondo S."/>
            <person name="Nolan M."/>
            <person name="Ohm R."/>
            <person name="Pangilinan J."/>
            <person name="Park H.-J."/>
            <person name="Ramirez L."/>
            <person name="Alfaro M."/>
            <person name="Sun H."/>
            <person name="Tritt A."/>
            <person name="Yoshinaga Y."/>
            <person name="Zwiers L.-H."/>
            <person name="Turgeon B."/>
            <person name="Goodwin S."/>
            <person name="Spatafora J."/>
            <person name="Crous P."/>
            <person name="Grigoriev I."/>
        </authorList>
    </citation>
    <scope>NUCLEOTIDE SEQUENCE</scope>
    <source>
        <strain evidence="12">CBS 110217</strain>
    </source>
</reference>
<keyword evidence="13" id="KW-1185">Reference proteome</keyword>
<keyword evidence="5 9" id="KW-0863">Zinc-finger</keyword>
<dbReference type="InterPro" id="IPR000571">
    <property type="entry name" value="Znf_CCCH"/>
</dbReference>
<feature type="domain" description="RZ-type" evidence="11">
    <location>
        <begin position="1969"/>
        <end position="2044"/>
    </location>
</feature>
<evidence type="ECO:0000256" key="1">
    <source>
        <dbReference type="ARBA" id="ARBA00004496"/>
    </source>
</evidence>
<dbReference type="GO" id="GO:0031048">
    <property type="term" value="P:regulatory ncRNA-mediated heterochromatin formation"/>
    <property type="evidence" value="ECO:0007669"/>
    <property type="project" value="TreeGrafter"/>
</dbReference>
<feature type="zinc finger region" description="C3H1-type" evidence="9">
    <location>
        <begin position="15"/>
        <end position="42"/>
    </location>
</feature>
<evidence type="ECO:0008006" key="14">
    <source>
        <dbReference type="Google" id="ProtNLM"/>
    </source>
</evidence>
<keyword evidence="3 9" id="KW-0479">Metal-binding</keyword>
<evidence type="ECO:0000313" key="13">
    <source>
        <dbReference type="Proteomes" id="UP000799777"/>
    </source>
</evidence>
<comment type="caution">
    <text evidence="12">The sequence shown here is derived from an EMBL/GenBank/DDBJ whole genome shotgun (WGS) entry which is preliminary data.</text>
</comment>
<dbReference type="SMART" id="SM00356">
    <property type="entry name" value="ZnF_C3H1"/>
    <property type="match status" value="3"/>
</dbReference>
<name>A0A9P4HI79_9PLEO</name>
<protein>
    <recommendedName>
        <fullName evidence="14">NFX1-type zinc finger-containing protein 1</fullName>
    </recommendedName>
</protein>
<dbReference type="PROSITE" id="PS51981">
    <property type="entry name" value="ZF_RZ"/>
    <property type="match status" value="1"/>
</dbReference>
<accession>A0A9P4HI79</accession>
<dbReference type="SMART" id="SM00438">
    <property type="entry name" value="ZnF_NFX"/>
    <property type="match status" value="4"/>
</dbReference>
<feature type="zinc finger region" description="C3H1-type" evidence="9">
    <location>
        <begin position="54"/>
        <end position="81"/>
    </location>
</feature>
<proteinExistence type="predicted"/>
<keyword evidence="6" id="KW-0347">Helicase</keyword>
<dbReference type="GO" id="GO:0005737">
    <property type="term" value="C:cytoplasm"/>
    <property type="evidence" value="ECO:0007669"/>
    <property type="project" value="UniProtKB-SubCell"/>
</dbReference>
<dbReference type="Pfam" id="PF20173">
    <property type="entry name" value="ZnF_RZ-type"/>
    <property type="match status" value="1"/>
</dbReference>
<dbReference type="CDD" id="cd06008">
    <property type="entry name" value="NF-X1-zinc-finger"/>
    <property type="match status" value="1"/>
</dbReference>
<dbReference type="Pfam" id="PF13086">
    <property type="entry name" value="AAA_11"/>
    <property type="match status" value="1"/>
</dbReference>
<evidence type="ECO:0000256" key="2">
    <source>
        <dbReference type="ARBA" id="ARBA00022490"/>
    </source>
</evidence>
<gene>
    <name evidence="12" type="ORF">EK21DRAFT_55508</name>
</gene>
<dbReference type="PANTHER" id="PTHR10887:SF445">
    <property type="entry name" value="NFX1-TYPE ZINC FINGER-CONTAINING PROTEIN 1"/>
    <property type="match status" value="1"/>
</dbReference>
<dbReference type="GO" id="GO:0004386">
    <property type="term" value="F:helicase activity"/>
    <property type="evidence" value="ECO:0007669"/>
    <property type="project" value="InterPro"/>
</dbReference>
<dbReference type="SUPFAM" id="SSF52540">
    <property type="entry name" value="P-loop containing nucleoside triphosphate hydrolases"/>
    <property type="match status" value="1"/>
</dbReference>
<feature type="domain" description="C3H1-type" evidence="10">
    <location>
        <begin position="93"/>
        <end position="120"/>
    </location>
</feature>
<dbReference type="OrthoDB" id="2423195at2759"/>
<dbReference type="InterPro" id="IPR041679">
    <property type="entry name" value="DNA2/NAM7-like_C"/>
</dbReference>
<dbReference type="Gene3D" id="3.30.1370.210">
    <property type="match status" value="1"/>
</dbReference>
<keyword evidence="6" id="KW-0378">Hydrolase</keyword>
<evidence type="ECO:0000256" key="4">
    <source>
        <dbReference type="ARBA" id="ARBA00022737"/>
    </source>
</evidence>
<feature type="domain" description="C3H1-type" evidence="10">
    <location>
        <begin position="15"/>
        <end position="42"/>
    </location>
</feature>
<evidence type="ECO:0000313" key="12">
    <source>
        <dbReference type="EMBL" id="KAF2035048.1"/>
    </source>
</evidence>
<keyword evidence="6" id="KW-0547">Nucleotide-binding</keyword>
<evidence type="ECO:0000256" key="8">
    <source>
        <dbReference type="ARBA" id="ARBA00022859"/>
    </source>
</evidence>
<evidence type="ECO:0000256" key="6">
    <source>
        <dbReference type="ARBA" id="ARBA00022806"/>
    </source>
</evidence>
<dbReference type="GO" id="GO:0031380">
    <property type="term" value="C:nuclear RNA-directed RNA polymerase complex"/>
    <property type="evidence" value="ECO:0007669"/>
    <property type="project" value="TreeGrafter"/>
</dbReference>
<dbReference type="GO" id="GO:0002376">
    <property type="term" value="P:immune system process"/>
    <property type="evidence" value="ECO:0007669"/>
    <property type="project" value="UniProtKB-KW"/>
</dbReference>
<evidence type="ECO:0000259" key="11">
    <source>
        <dbReference type="PROSITE" id="PS51981"/>
    </source>
</evidence>
<keyword evidence="6" id="KW-0067">ATP-binding</keyword>
<dbReference type="Proteomes" id="UP000799777">
    <property type="component" value="Unassembled WGS sequence"/>
</dbReference>
<evidence type="ECO:0000259" key="10">
    <source>
        <dbReference type="PROSITE" id="PS50103"/>
    </source>
</evidence>
<organism evidence="12 13">
    <name type="scientific">Setomelanomma holmii</name>
    <dbReference type="NCBI Taxonomy" id="210430"/>
    <lineage>
        <taxon>Eukaryota</taxon>
        <taxon>Fungi</taxon>
        <taxon>Dikarya</taxon>
        <taxon>Ascomycota</taxon>
        <taxon>Pezizomycotina</taxon>
        <taxon>Dothideomycetes</taxon>
        <taxon>Pleosporomycetidae</taxon>
        <taxon>Pleosporales</taxon>
        <taxon>Pleosporineae</taxon>
        <taxon>Phaeosphaeriaceae</taxon>
        <taxon>Setomelanomma</taxon>
    </lineage>
</organism>
<evidence type="ECO:0000256" key="9">
    <source>
        <dbReference type="PROSITE-ProRule" id="PRU00723"/>
    </source>
</evidence>
<dbReference type="InterPro" id="IPR027417">
    <property type="entry name" value="P-loop_NTPase"/>
</dbReference>
<dbReference type="InterPro" id="IPR045055">
    <property type="entry name" value="DNA2/NAM7-like"/>
</dbReference>
<dbReference type="InterPro" id="IPR047187">
    <property type="entry name" value="SF1_C_Upf1"/>
</dbReference>
<feature type="domain" description="C3H1-type" evidence="10">
    <location>
        <begin position="54"/>
        <end position="81"/>
    </location>
</feature>
<dbReference type="InterPro" id="IPR000967">
    <property type="entry name" value="Znf_NFX1"/>
</dbReference>
<dbReference type="InterPro" id="IPR041677">
    <property type="entry name" value="DNA2/NAM7_AAA_11"/>
</dbReference>
<keyword evidence="8" id="KW-0391">Immunity</keyword>
<dbReference type="Pfam" id="PF13087">
    <property type="entry name" value="AAA_12"/>
    <property type="match status" value="1"/>
</dbReference>
<dbReference type="InterPro" id="IPR046439">
    <property type="entry name" value="ZF_RZ_dom"/>
</dbReference>
<dbReference type="EMBL" id="ML978159">
    <property type="protein sequence ID" value="KAF2035048.1"/>
    <property type="molecule type" value="Genomic_DNA"/>
</dbReference>
<evidence type="ECO:0000256" key="3">
    <source>
        <dbReference type="ARBA" id="ARBA00022723"/>
    </source>
</evidence>
<keyword evidence="4" id="KW-0677">Repeat</keyword>
<dbReference type="CDD" id="cd18808">
    <property type="entry name" value="SF1_C_Upf1"/>
    <property type="match status" value="1"/>
</dbReference>
<evidence type="ECO:0000256" key="5">
    <source>
        <dbReference type="ARBA" id="ARBA00022771"/>
    </source>
</evidence>
<keyword evidence="2" id="KW-0963">Cytoplasm</keyword>
<dbReference type="PROSITE" id="PS50103">
    <property type="entry name" value="ZF_C3H1"/>
    <property type="match status" value="3"/>
</dbReference>
<dbReference type="GO" id="GO:0008270">
    <property type="term" value="F:zinc ion binding"/>
    <property type="evidence" value="ECO:0007669"/>
    <property type="project" value="UniProtKB-KW"/>
</dbReference>
<dbReference type="PANTHER" id="PTHR10887">
    <property type="entry name" value="DNA2/NAM7 HELICASE FAMILY"/>
    <property type="match status" value="1"/>
</dbReference>
<dbReference type="FunFam" id="3.40.50.300:FF:001660">
    <property type="entry name" value="NF-X1 finger and helicase protein, putative"/>
    <property type="match status" value="1"/>
</dbReference>
<dbReference type="Gene3D" id="3.40.50.300">
    <property type="entry name" value="P-loop containing nucleotide triphosphate hydrolases"/>
    <property type="match status" value="2"/>
</dbReference>